<evidence type="ECO:0000313" key="1">
    <source>
        <dbReference type="EMBL" id="CAH0023990.1"/>
    </source>
</evidence>
<dbReference type="EMBL" id="CABFNQ020000694">
    <property type="protein sequence ID" value="CAH0023990.1"/>
    <property type="molecule type" value="Genomic_DNA"/>
</dbReference>
<keyword evidence="2" id="KW-1185">Reference proteome</keyword>
<evidence type="ECO:0000313" key="2">
    <source>
        <dbReference type="Proteomes" id="UP000696573"/>
    </source>
</evidence>
<sequence>MRPTSTSILDLSPEILVQILEYLCPHCSGEVDGTDTRSLGTWDSHVVKDSQSTLYGLSTSCRAMRNIAEPFLYHYIVHTERAGLLARTLLQRPALARAVEELAITAVDFTSKYDEKVSREDQAIFEVQMQTAGTNALEKDIFKRENMLGMLMLAHTPNVQRLSVLTEPNVPVMCYPHGALSCLTILRANCDDTDSGFDLSVLSGVMKAAPNLKTFVGFNLTRVDLKRGEIFSESVTEVNLAKATTWTVDFKMLIRGFPSLQVFRFETGRSRDFARATPAEMAKYLLARKETLKEINISASASAFPDMLLLRDEVINYLAGMTSLETIILNSDSIYSEYDSASYTDGSFLIGLLPESVRVLGLVDPPDHLEHDIFRLAASASKRFPLLKKVMLQHVGRSKLKAYKKAFKNSSIKCVVAKGLDTIVRP</sequence>
<reference evidence="1" key="1">
    <citation type="submission" date="2021-10" db="EMBL/GenBank/DDBJ databases">
        <authorList>
            <person name="Piombo E."/>
        </authorList>
    </citation>
    <scope>NUCLEOTIDE SEQUENCE</scope>
</reference>
<gene>
    <name evidence="1" type="ORF">CRHIZ90672A_00000405</name>
</gene>
<proteinExistence type="predicted"/>
<protein>
    <submittedName>
        <fullName evidence="1">Uncharacterized protein</fullName>
    </submittedName>
</protein>
<organism evidence="1 2">
    <name type="scientific">Clonostachys rhizophaga</name>
    <dbReference type="NCBI Taxonomy" id="160324"/>
    <lineage>
        <taxon>Eukaryota</taxon>
        <taxon>Fungi</taxon>
        <taxon>Dikarya</taxon>
        <taxon>Ascomycota</taxon>
        <taxon>Pezizomycotina</taxon>
        <taxon>Sordariomycetes</taxon>
        <taxon>Hypocreomycetidae</taxon>
        <taxon>Hypocreales</taxon>
        <taxon>Bionectriaceae</taxon>
        <taxon>Clonostachys</taxon>
    </lineage>
</organism>
<dbReference type="OrthoDB" id="4757858at2759"/>
<name>A0A9N9VHC5_9HYPO</name>
<dbReference type="Proteomes" id="UP000696573">
    <property type="component" value="Unassembled WGS sequence"/>
</dbReference>
<dbReference type="AlphaFoldDB" id="A0A9N9VHC5"/>
<accession>A0A9N9VHC5</accession>
<comment type="caution">
    <text evidence="1">The sequence shown here is derived from an EMBL/GenBank/DDBJ whole genome shotgun (WGS) entry which is preliminary data.</text>
</comment>